<gene>
    <name evidence="1" type="ORF">SDRG_17427</name>
</gene>
<reference evidence="1 2" key="1">
    <citation type="submission" date="2012-04" db="EMBL/GenBank/DDBJ databases">
        <title>The Genome Sequence of Saprolegnia declina VS20.</title>
        <authorList>
            <consortium name="The Broad Institute Genome Sequencing Platform"/>
            <person name="Russ C."/>
            <person name="Nusbaum C."/>
            <person name="Tyler B."/>
            <person name="van West P."/>
            <person name="Dieguez-Uribeondo J."/>
            <person name="de Bruijn I."/>
            <person name="Tripathy S."/>
            <person name="Jiang R."/>
            <person name="Young S.K."/>
            <person name="Zeng Q."/>
            <person name="Gargeya S."/>
            <person name="Fitzgerald M."/>
            <person name="Haas B."/>
            <person name="Abouelleil A."/>
            <person name="Alvarado L."/>
            <person name="Arachchi H.M."/>
            <person name="Berlin A."/>
            <person name="Chapman S.B."/>
            <person name="Goldberg J."/>
            <person name="Griggs A."/>
            <person name="Gujja S."/>
            <person name="Hansen M."/>
            <person name="Howarth C."/>
            <person name="Imamovic A."/>
            <person name="Larimer J."/>
            <person name="McCowen C."/>
            <person name="Montmayeur A."/>
            <person name="Murphy C."/>
            <person name="Neiman D."/>
            <person name="Pearson M."/>
            <person name="Priest M."/>
            <person name="Roberts A."/>
            <person name="Saif S."/>
            <person name="Shea T."/>
            <person name="Sisk P."/>
            <person name="Sykes S."/>
            <person name="Wortman J."/>
            <person name="Nusbaum C."/>
            <person name="Birren B."/>
        </authorList>
    </citation>
    <scope>NUCLEOTIDE SEQUENCE [LARGE SCALE GENOMIC DNA]</scope>
    <source>
        <strain evidence="1 2">VS20</strain>
    </source>
</reference>
<organism evidence="1 2">
    <name type="scientific">Saprolegnia diclina (strain VS20)</name>
    <dbReference type="NCBI Taxonomy" id="1156394"/>
    <lineage>
        <taxon>Eukaryota</taxon>
        <taxon>Sar</taxon>
        <taxon>Stramenopiles</taxon>
        <taxon>Oomycota</taxon>
        <taxon>Saprolegniomycetes</taxon>
        <taxon>Saprolegniales</taxon>
        <taxon>Saprolegniaceae</taxon>
        <taxon>Saprolegnia</taxon>
    </lineage>
</organism>
<dbReference type="InParanoid" id="T0PUK9"/>
<dbReference type="GeneID" id="19958154"/>
<evidence type="ECO:0000313" key="1">
    <source>
        <dbReference type="EMBL" id="EQC24680.1"/>
    </source>
</evidence>
<name>T0PUK9_SAPDV</name>
<dbReference type="AlphaFoldDB" id="T0PUK9"/>
<dbReference type="OrthoDB" id="27483at2759"/>
<dbReference type="VEuPathDB" id="FungiDB:SDRG_17427"/>
<dbReference type="Proteomes" id="UP000030762">
    <property type="component" value="Unassembled WGS sequence"/>
</dbReference>
<dbReference type="RefSeq" id="XP_008621891.1">
    <property type="nucleotide sequence ID" value="XM_008623669.1"/>
</dbReference>
<sequence>MKILPALQRSLYVNSPVRVVLSHLCIDSVGMTLAPTPEIPHVVGTLLVSLPSTYEGGELMFTNGTDTQVLTASRKLAQHFASFNKITSAPITSGRRVALVYALTCDPQSWVPRATRDDVIEAFATIAQDPPSDIQRIARAVDMDIGPETLWINQLERVDKALVDVLAATGGYDISLVESREHAPPTYDAYGSEDDACDDDPYFEYEVRYENRVTRIQSLADIPVAVTSGVICRGADLFLNDDASANGFACPATAILFWPKRCRVPIAGSSRAVPMLREAIHTGQIEDLFGLSLHDFVLGTLMAFDVAANSRDAVELGHLLLRYKDAEVLQRFLKDTLPLSIFGLTGPNGAAQCIYASLDSLGWSTLLPSIEGLLARAAKADNTNAICHLLASLAGLATERDAVCPPLTQPYTGEFLKACWEAVIIESKFRPGDALTEHCILLDWYFDDFLPTRPGDNYLGQWLPPPLLLV</sequence>
<feature type="non-terminal residue" evidence="1">
    <location>
        <position position="470"/>
    </location>
</feature>
<accession>T0PUK9</accession>
<proteinExistence type="predicted"/>
<evidence type="ECO:0000313" key="2">
    <source>
        <dbReference type="Proteomes" id="UP000030762"/>
    </source>
</evidence>
<keyword evidence="2" id="KW-1185">Reference proteome</keyword>
<protein>
    <submittedName>
        <fullName evidence="1">Uncharacterized protein</fullName>
    </submittedName>
</protein>
<dbReference type="EMBL" id="JH767492">
    <property type="protein sequence ID" value="EQC24680.1"/>
    <property type="molecule type" value="Genomic_DNA"/>
</dbReference>